<evidence type="ECO:0000256" key="1">
    <source>
        <dbReference type="ARBA" id="ARBA00023125"/>
    </source>
</evidence>
<dbReference type="InterPro" id="IPR000424">
    <property type="entry name" value="Primosome_PriB/ssb"/>
</dbReference>
<protein>
    <submittedName>
        <fullName evidence="4">Protein OSB1, mitochondrial-like</fullName>
    </submittedName>
</protein>
<dbReference type="Proteomes" id="UP000504603">
    <property type="component" value="Unplaced"/>
</dbReference>
<name>A0A6J1CSS2_MOMCH</name>
<dbReference type="RefSeq" id="XP_022144256.1">
    <property type="nucleotide sequence ID" value="XM_022288564.1"/>
</dbReference>
<dbReference type="SUPFAM" id="SSF50249">
    <property type="entry name" value="Nucleic acid-binding proteins"/>
    <property type="match status" value="1"/>
</dbReference>
<dbReference type="PANTHER" id="PTHR10302:SF18">
    <property type="entry name" value="PROTEIN OSB1, MITOCHONDRIAL"/>
    <property type="match status" value="1"/>
</dbReference>
<evidence type="ECO:0000313" key="3">
    <source>
        <dbReference type="Proteomes" id="UP000504603"/>
    </source>
</evidence>
<dbReference type="InterPro" id="IPR012340">
    <property type="entry name" value="NA-bd_OB-fold"/>
</dbReference>
<reference evidence="4" key="1">
    <citation type="submission" date="2025-08" db="UniProtKB">
        <authorList>
            <consortium name="RefSeq"/>
        </authorList>
    </citation>
    <scope>IDENTIFICATION</scope>
    <source>
        <strain evidence="4">OHB3-1</strain>
    </source>
</reference>
<dbReference type="GO" id="GO:0003697">
    <property type="term" value="F:single-stranded DNA binding"/>
    <property type="evidence" value="ECO:0007669"/>
    <property type="project" value="InterPro"/>
</dbReference>
<organism evidence="3 4">
    <name type="scientific">Momordica charantia</name>
    <name type="common">Bitter gourd</name>
    <name type="synonym">Balsam pear</name>
    <dbReference type="NCBI Taxonomy" id="3673"/>
    <lineage>
        <taxon>Eukaryota</taxon>
        <taxon>Viridiplantae</taxon>
        <taxon>Streptophyta</taxon>
        <taxon>Embryophyta</taxon>
        <taxon>Tracheophyta</taxon>
        <taxon>Spermatophyta</taxon>
        <taxon>Magnoliopsida</taxon>
        <taxon>eudicotyledons</taxon>
        <taxon>Gunneridae</taxon>
        <taxon>Pentapetalae</taxon>
        <taxon>rosids</taxon>
        <taxon>fabids</taxon>
        <taxon>Cucurbitales</taxon>
        <taxon>Cucurbitaceae</taxon>
        <taxon>Momordiceae</taxon>
        <taxon>Momordica</taxon>
    </lineage>
</organism>
<dbReference type="InterPro" id="IPR011344">
    <property type="entry name" value="ssDNA-bd"/>
</dbReference>
<dbReference type="GO" id="GO:0006264">
    <property type="term" value="P:mitochondrial DNA replication"/>
    <property type="evidence" value="ECO:0007669"/>
    <property type="project" value="TreeGrafter"/>
</dbReference>
<evidence type="ECO:0000256" key="2">
    <source>
        <dbReference type="PROSITE-ProRule" id="PRU00252"/>
    </source>
</evidence>
<evidence type="ECO:0000313" key="4">
    <source>
        <dbReference type="RefSeq" id="XP_022144256.1"/>
    </source>
</evidence>
<dbReference type="PANTHER" id="PTHR10302">
    <property type="entry name" value="SINGLE-STRANDED DNA-BINDING PROTEIN"/>
    <property type="match status" value="1"/>
</dbReference>
<proteinExistence type="predicted"/>
<keyword evidence="1 2" id="KW-0238">DNA-binding</keyword>
<gene>
    <name evidence="4" type="primary">LOC111013985</name>
</gene>
<dbReference type="Gene3D" id="2.40.50.140">
    <property type="entry name" value="Nucleic acid-binding proteins"/>
    <property type="match status" value="1"/>
</dbReference>
<dbReference type="GO" id="GO:0042645">
    <property type="term" value="C:mitochondrial nucleoid"/>
    <property type="evidence" value="ECO:0007669"/>
    <property type="project" value="TreeGrafter"/>
</dbReference>
<dbReference type="AlphaFoldDB" id="A0A6J1CSS2"/>
<keyword evidence="3" id="KW-1185">Reference proteome</keyword>
<dbReference type="OrthoDB" id="1078367at2759"/>
<dbReference type="KEGG" id="mcha:111013985"/>
<sequence length="262" mass="30485">MRAVRLLYPLRQVAASPLPPVAFFSGAVIDTKSTNCAATDANTESPVRRNRPKFKWNSASFVGTVEQPLRVNTRNGKTLSAWTFLRAKVSPDSNSSFRVFLKLWEEMAESNLERLKPNDFIYVAGTLESYKKDNKCGKSYLCYELTVSELNYIKQYDQGSKSQNDEGVRHEEGDPRKKYRERLHLWQVFFGSPYEWWDNRNHKSNSKHPDFRHKSTGEALWLQATDPPWIRKQLEFLDGKMEEKDQHCHFGSDSSMSKWLYS</sequence>
<accession>A0A6J1CSS2</accession>
<dbReference type="GeneID" id="111013985"/>
<dbReference type="PROSITE" id="PS50935">
    <property type="entry name" value="SSB"/>
    <property type="match status" value="1"/>
</dbReference>